<dbReference type="GO" id="GO:0008270">
    <property type="term" value="F:zinc ion binding"/>
    <property type="evidence" value="ECO:0007669"/>
    <property type="project" value="UniProtKB-KW"/>
</dbReference>
<dbReference type="AlphaFoldDB" id="A0A1Q9F594"/>
<dbReference type="InterPro" id="IPR000571">
    <property type="entry name" value="Znf_CCCH"/>
</dbReference>
<keyword evidence="1" id="KW-0862">Zinc</keyword>
<comment type="caution">
    <text evidence="4">The sequence shown here is derived from an EMBL/GenBank/DDBJ whole genome shotgun (WGS) entry which is preliminary data.</text>
</comment>
<evidence type="ECO:0000313" key="4">
    <source>
        <dbReference type="EMBL" id="OLQ14822.1"/>
    </source>
</evidence>
<dbReference type="Proteomes" id="UP000186817">
    <property type="component" value="Unassembled WGS sequence"/>
</dbReference>
<name>A0A1Q9F594_SYMMI</name>
<dbReference type="EMBL" id="LSRX01000010">
    <property type="protein sequence ID" value="OLQ14822.1"/>
    <property type="molecule type" value="Genomic_DNA"/>
</dbReference>
<evidence type="ECO:0000259" key="3">
    <source>
        <dbReference type="PROSITE" id="PS50103"/>
    </source>
</evidence>
<reference evidence="4 5" key="1">
    <citation type="submission" date="2016-02" db="EMBL/GenBank/DDBJ databases">
        <title>Genome analysis of coral dinoflagellate symbionts highlights evolutionary adaptations to a symbiotic lifestyle.</title>
        <authorList>
            <person name="Aranda M."/>
            <person name="Li Y."/>
            <person name="Liew Y.J."/>
            <person name="Baumgarten S."/>
            <person name="Simakov O."/>
            <person name="Wilson M."/>
            <person name="Piel J."/>
            <person name="Ashoor H."/>
            <person name="Bougouffa S."/>
            <person name="Bajic V.B."/>
            <person name="Ryu T."/>
            <person name="Ravasi T."/>
            <person name="Bayer T."/>
            <person name="Micklem G."/>
            <person name="Kim H."/>
            <person name="Bhak J."/>
            <person name="Lajeunesse T.C."/>
            <person name="Voolstra C.R."/>
        </authorList>
    </citation>
    <scope>NUCLEOTIDE SEQUENCE [LARGE SCALE GENOMIC DNA]</scope>
    <source>
        <strain evidence="4 5">CCMP2467</strain>
    </source>
</reference>
<accession>A0A1Q9F594</accession>
<dbReference type="OrthoDB" id="333999at2759"/>
<evidence type="ECO:0000256" key="1">
    <source>
        <dbReference type="PROSITE-ProRule" id="PRU00723"/>
    </source>
</evidence>
<sequence length="164" mass="17705">MSEAAASSSGRSPLAVHVLVYQVLAASGEEATESSDSFDGYALDAIGSSLQALRQTSWDYDEASLSSSVEKADGTSDVAAGDLPSETGSDSEAVKLLPSNDVLHAQGKCTPCRYFRFREDGCRQGSACSFCHLCTAKESLAGQKLFKHQRQREKMKSSRRKVWQ</sequence>
<organism evidence="4 5">
    <name type="scientific">Symbiodinium microadriaticum</name>
    <name type="common">Dinoflagellate</name>
    <name type="synonym">Zooxanthella microadriatica</name>
    <dbReference type="NCBI Taxonomy" id="2951"/>
    <lineage>
        <taxon>Eukaryota</taxon>
        <taxon>Sar</taxon>
        <taxon>Alveolata</taxon>
        <taxon>Dinophyceae</taxon>
        <taxon>Suessiales</taxon>
        <taxon>Symbiodiniaceae</taxon>
        <taxon>Symbiodinium</taxon>
    </lineage>
</organism>
<feature type="zinc finger region" description="C3H1-type" evidence="1">
    <location>
        <begin position="111"/>
        <end position="135"/>
    </location>
</feature>
<evidence type="ECO:0000313" key="5">
    <source>
        <dbReference type="Proteomes" id="UP000186817"/>
    </source>
</evidence>
<keyword evidence="5" id="KW-1185">Reference proteome</keyword>
<protein>
    <recommendedName>
        <fullName evidence="3">C3H1-type domain-containing protein</fullName>
    </recommendedName>
</protein>
<dbReference type="PROSITE" id="PS50103">
    <property type="entry name" value="ZF_C3H1"/>
    <property type="match status" value="1"/>
</dbReference>
<gene>
    <name evidence="4" type="ORF">AK812_SmicGene1030</name>
</gene>
<feature type="region of interest" description="Disordered" evidence="2">
    <location>
        <begin position="67"/>
        <end position="92"/>
    </location>
</feature>
<proteinExistence type="predicted"/>
<evidence type="ECO:0000256" key="2">
    <source>
        <dbReference type="SAM" id="MobiDB-lite"/>
    </source>
</evidence>
<keyword evidence="1" id="KW-0479">Metal-binding</keyword>
<feature type="domain" description="C3H1-type" evidence="3">
    <location>
        <begin position="111"/>
        <end position="135"/>
    </location>
</feature>
<keyword evidence="1" id="KW-0863">Zinc-finger</keyword>